<comment type="similarity">
    <text evidence="2">Belongs to the SUA5 family.</text>
</comment>
<keyword evidence="9" id="KW-0067">ATP-binding</keyword>
<dbReference type="Gene3D" id="3.90.870.10">
    <property type="entry name" value="DHBP synthase"/>
    <property type="match status" value="1"/>
</dbReference>
<evidence type="ECO:0000256" key="3">
    <source>
        <dbReference type="ARBA" id="ARBA00012584"/>
    </source>
</evidence>
<evidence type="ECO:0000313" key="14">
    <source>
        <dbReference type="Proteomes" id="UP000230837"/>
    </source>
</evidence>
<dbReference type="AlphaFoldDB" id="A0A2M7IPS0"/>
<keyword evidence="6" id="KW-0819">tRNA processing</keyword>
<dbReference type="GO" id="GO:0005737">
    <property type="term" value="C:cytoplasm"/>
    <property type="evidence" value="ECO:0007669"/>
    <property type="project" value="UniProtKB-SubCell"/>
</dbReference>
<evidence type="ECO:0000256" key="9">
    <source>
        <dbReference type="ARBA" id="ARBA00022840"/>
    </source>
</evidence>
<evidence type="ECO:0000256" key="7">
    <source>
        <dbReference type="ARBA" id="ARBA00022695"/>
    </source>
</evidence>
<dbReference type="SUPFAM" id="SSF55821">
    <property type="entry name" value="YrdC/RibB"/>
    <property type="match status" value="1"/>
</dbReference>
<dbReference type="GO" id="GO:0000049">
    <property type="term" value="F:tRNA binding"/>
    <property type="evidence" value="ECO:0007669"/>
    <property type="project" value="TreeGrafter"/>
</dbReference>
<gene>
    <name evidence="13" type="ORF">COZ82_00105</name>
</gene>
<dbReference type="Pfam" id="PF01300">
    <property type="entry name" value="Sua5_yciO_yrdC"/>
    <property type="match status" value="1"/>
</dbReference>
<protein>
    <recommendedName>
        <fullName evidence="10">L-threonylcarbamoyladenylate synthase</fullName>
        <ecNumber evidence="3">2.7.7.87</ecNumber>
    </recommendedName>
    <alternativeName>
        <fullName evidence="10">L-threonylcarbamoyladenylate synthase</fullName>
    </alternativeName>
</protein>
<dbReference type="GO" id="GO:0003725">
    <property type="term" value="F:double-stranded RNA binding"/>
    <property type="evidence" value="ECO:0007669"/>
    <property type="project" value="InterPro"/>
</dbReference>
<dbReference type="GO" id="GO:0005524">
    <property type="term" value="F:ATP binding"/>
    <property type="evidence" value="ECO:0007669"/>
    <property type="project" value="UniProtKB-KW"/>
</dbReference>
<dbReference type="PROSITE" id="PS51163">
    <property type="entry name" value="YRDC"/>
    <property type="match status" value="1"/>
</dbReference>
<comment type="catalytic activity">
    <reaction evidence="11">
        <text>L-threonine + hydrogencarbonate + ATP = L-threonylcarbamoyladenylate + diphosphate + H2O</text>
        <dbReference type="Rhea" id="RHEA:36407"/>
        <dbReference type="ChEBI" id="CHEBI:15377"/>
        <dbReference type="ChEBI" id="CHEBI:17544"/>
        <dbReference type="ChEBI" id="CHEBI:30616"/>
        <dbReference type="ChEBI" id="CHEBI:33019"/>
        <dbReference type="ChEBI" id="CHEBI:57926"/>
        <dbReference type="ChEBI" id="CHEBI:73682"/>
        <dbReference type="EC" id="2.7.7.87"/>
    </reaction>
</comment>
<keyword evidence="4" id="KW-0963">Cytoplasm</keyword>
<evidence type="ECO:0000256" key="4">
    <source>
        <dbReference type="ARBA" id="ARBA00022490"/>
    </source>
</evidence>
<dbReference type="EC" id="2.7.7.87" evidence="3"/>
<dbReference type="InterPro" id="IPR006070">
    <property type="entry name" value="Sua5-like_dom"/>
</dbReference>
<keyword evidence="8" id="KW-0547">Nucleotide-binding</keyword>
<organism evidence="13 14">
    <name type="scientific">Candidatus Kaiserbacteria bacterium CG_4_8_14_3_um_filter_38_9</name>
    <dbReference type="NCBI Taxonomy" id="1974599"/>
    <lineage>
        <taxon>Bacteria</taxon>
        <taxon>Candidatus Kaiseribacteriota</taxon>
    </lineage>
</organism>
<evidence type="ECO:0000256" key="11">
    <source>
        <dbReference type="ARBA" id="ARBA00048366"/>
    </source>
</evidence>
<evidence type="ECO:0000256" key="10">
    <source>
        <dbReference type="ARBA" id="ARBA00029774"/>
    </source>
</evidence>
<keyword evidence="7" id="KW-0548">Nucleotidyltransferase</keyword>
<dbReference type="GO" id="GO:0061710">
    <property type="term" value="F:L-threonylcarbamoyladenylate synthase"/>
    <property type="evidence" value="ECO:0007669"/>
    <property type="project" value="UniProtKB-EC"/>
</dbReference>
<dbReference type="EMBL" id="PFHR01000006">
    <property type="protein sequence ID" value="PIW97339.1"/>
    <property type="molecule type" value="Genomic_DNA"/>
</dbReference>
<evidence type="ECO:0000256" key="5">
    <source>
        <dbReference type="ARBA" id="ARBA00022679"/>
    </source>
</evidence>
<dbReference type="InterPro" id="IPR017945">
    <property type="entry name" value="DHBP_synth_RibB-like_a/b_dom"/>
</dbReference>
<evidence type="ECO:0000256" key="8">
    <source>
        <dbReference type="ARBA" id="ARBA00022741"/>
    </source>
</evidence>
<dbReference type="PANTHER" id="PTHR17490:SF16">
    <property type="entry name" value="THREONYLCARBAMOYL-AMP SYNTHASE"/>
    <property type="match status" value="1"/>
</dbReference>
<dbReference type="GO" id="GO:0008033">
    <property type="term" value="P:tRNA processing"/>
    <property type="evidence" value="ECO:0007669"/>
    <property type="project" value="UniProtKB-KW"/>
</dbReference>
<evidence type="ECO:0000313" key="13">
    <source>
        <dbReference type="EMBL" id="PIW97339.1"/>
    </source>
</evidence>
<name>A0A2M7IPS0_9BACT</name>
<reference evidence="14" key="1">
    <citation type="submission" date="2017-09" db="EMBL/GenBank/DDBJ databases">
        <title>Depth-based differentiation of microbial function through sediment-hosted aquifers and enrichment of novel symbionts in the deep terrestrial subsurface.</title>
        <authorList>
            <person name="Probst A.J."/>
            <person name="Ladd B."/>
            <person name="Jarett J.K."/>
            <person name="Geller-Mcgrath D.E."/>
            <person name="Sieber C.M.K."/>
            <person name="Emerson J.B."/>
            <person name="Anantharaman K."/>
            <person name="Thomas B.C."/>
            <person name="Malmstrom R."/>
            <person name="Stieglmeier M."/>
            <person name="Klingl A."/>
            <person name="Woyke T."/>
            <person name="Ryan C.M."/>
            <person name="Banfield J.F."/>
        </authorList>
    </citation>
    <scope>NUCLEOTIDE SEQUENCE [LARGE SCALE GENOMIC DNA]</scope>
</reference>
<keyword evidence="5" id="KW-0808">Transferase</keyword>
<proteinExistence type="inferred from homology"/>
<sequence>MILYPTETVYALGVLALDEVEIAKLFQLKNRLRGNTVSWLVRDLIDIERYAHVDVVAAKIAEQFLPGPLTLVLKARDEVPCQFISSSGTIGFRISSDPITQKLILDFMSTYDAPLTCTSANVSGLPTLPTVPEILEQFRQYHQVNTPVNWSIYDDGPRAEVPSTVVEIVENEVTILREGVISSRAIMEVVLK</sequence>
<evidence type="ECO:0000259" key="12">
    <source>
        <dbReference type="PROSITE" id="PS51163"/>
    </source>
</evidence>
<accession>A0A2M7IPS0</accession>
<dbReference type="PANTHER" id="PTHR17490">
    <property type="entry name" value="SUA5"/>
    <property type="match status" value="1"/>
</dbReference>
<comment type="subcellular location">
    <subcellularLocation>
        <location evidence="1">Cytoplasm</location>
    </subcellularLocation>
</comment>
<evidence type="ECO:0000256" key="2">
    <source>
        <dbReference type="ARBA" id="ARBA00007663"/>
    </source>
</evidence>
<evidence type="ECO:0000256" key="1">
    <source>
        <dbReference type="ARBA" id="ARBA00004496"/>
    </source>
</evidence>
<dbReference type="GO" id="GO:0006450">
    <property type="term" value="P:regulation of translational fidelity"/>
    <property type="evidence" value="ECO:0007669"/>
    <property type="project" value="TreeGrafter"/>
</dbReference>
<comment type="caution">
    <text evidence="13">The sequence shown here is derived from an EMBL/GenBank/DDBJ whole genome shotgun (WGS) entry which is preliminary data.</text>
</comment>
<dbReference type="NCBIfam" id="TIGR00057">
    <property type="entry name" value="L-threonylcarbamoyladenylate synthase"/>
    <property type="match status" value="1"/>
</dbReference>
<evidence type="ECO:0000256" key="6">
    <source>
        <dbReference type="ARBA" id="ARBA00022694"/>
    </source>
</evidence>
<dbReference type="Proteomes" id="UP000230837">
    <property type="component" value="Unassembled WGS sequence"/>
</dbReference>
<dbReference type="InterPro" id="IPR050156">
    <property type="entry name" value="TC-AMP_synthase_SUA5"/>
</dbReference>
<feature type="domain" description="YrdC-like" evidence="12">
    <location>
        <begin position="1"/>
        <end position="181"/>
    </location>
</feature>